<feature type="transmembrane region" description="Helical" evidence="2">
    <location>
        <begin position="77"/>
        <end position="97"/>
    </location>
</feature>
<keyword evidence="6" id="KW-1185">Reference proteome</keyword>
<proteinExistence type="predicted"/>
<gene>
    <name evidence="4" type="ORF">M9Y10_019443</name>
    <name evidence="5" type="ORF">M9Y10_031755</name>
</gene>
<evidence type="ECO:0000256" key="1">
    <source>
        <dbReference type="SAM" id="Coils"/>
    </source>
</evidence>
<name>A0ABR2H0L8_9EUKA</name>
<dbReference type="EMBL" id="JAPFFF010000051">
    <property type="protein sequence ID" value="KAK8839406.1"/>
    <property type="molecule type" value="Genomic_DNA"/>
</dbReference>
<evidence type="ECO:0000313" key="5">
    <source>
        <dbReference type="EMBL" id="KAK8839406.1"/>
    </source>
</evidence>
<dbReference type="SUPFAM" id="SSF58038">
    <property type="entry name" value="SNARE fusion complex"/>
    <property type="match status" value="1"/>
</dbReference>
<feature type="domain" description="T-SNARE coiled-coil homology" evidence="3">
    <location>
        <begin position="8"/>
        <end position="70"/>
    </location>
</feature>
<evidence type="ECO:0000313" key="6">
    <source>
        <dbReference type="Proteomes" id="UP001470230"/>
    </source>
</evidence>
<dbReference type="PROSITE" id="PS50192">
    <property type="entry name" value="T_SNARE"/>
    <property type="match status" value="1"/>
</dbReference>
<feature type="coiled-coil region" evidence="1">
    <location>
        <begin position="39"/>
        <end position="73"/>
    </location>
</feature>
<organism evidence="5 6">
    <name type="scientific">Tritrichomonas musculus</name>
    <dbReference type="NCBI Taxonomy" id="1915356"/>
    <lineage>
        <taxon>Eukaryota</taxon>
        <taxon>Metamonada</taxon>
        <taxon>Parabasalia</taxon>
        <taxon>Tritrichomonadida</taxon>
        <taxon>Tritrichomonadidae</taxon>
        <taxon>Tritrichomonas</taxon>
    </lineage>
</organism>
<keyword evidence="1" id="KW-0175">Coiled coil</keyword>
<keyword evidence="2" id="KW-0472">Membrane</keyword>
<protein>
    <recommendedName>
        <fullName evidence="3">t-SNARE coiled-coil homology domain-containing protein</fullName>
    </recommendedName>
</protein>
<evidence type="ECO:0000256" key="2">
    <source>
        <dbReference type="SAM" id="Phobius"/>
    </source>
</evidence>
<comment type="caution">
    <text evidence="5">The sequence shown here is derived from an EMBL/GenBank/DDBJ whole genome shotgun (WGS) entry which is preliminary data.</text>
</comment>
<evidence type="ECO:0000313" key="4">
    <source>
        <dbReference type="EMBL" id="KAK8835017.1"/>
    </source>
</evidence>
<sequence>MNADASTIDSLQDLDKKIDSLVEIVQKQNILAQNISCKLNEDNILLNDINNHMDKAQNQVNNANSAVLEIRATKTQWIAWVLMIILIITNIGVWCFVNKR</sequence>
<dbReference type="Gene3D" id="1.20.5.110">
    <property type="match status" value="1"/>
</dbReference>
<dbReference type="CDD" id="cd15841">
    <property type="entry name" value="SNARE_Qc"/>
    <property type="match status" value="1"/>
</dbReference>
<reference evidence="5 6" key="1">
    <citation type="submission" date="2024-04" db="EMBL/GenBank/DDBJ databases">
        <title>Tritrichomonas musculus Genome.</title>
        <authorList>
            <person name="Alves-Ferreira E."/>
            <person name="Grigg M."/>
            <person name="Lorenzi H."/>
            <person name="Galac M."/>
        </authorList>
    </citation>
    <scope>NUCLEOTIDE SEQUENCE [LARGE SCALE GENOMIC DNA]</scope>
    <source>
        <strain evidence="5 6">EAF2021</strain>
    </source>
</reference>
<dbReference type="Proteomes" id="UP001470230">
    <property type="component" value="Unassembled WGS sequence"/>
</dbReference>
<dbReference type="EMBL" id="JAPFFF010000249">
    <property type="protein sequence ID" value="KAK8835017.1"/>
    <property type="molecule type" value="Genomic_DNA"/>
</dbReference>
<keyword evidence="2" id="KW-0812">Transmembrane</keyword>
<accession>A0ABR2H0L8</accession>
<evidence type="ECO:0000259" key="3">
    <source>
        <dbReference type="PROSITE" id="PS50192"/>
    </source>
</evidence>
<dbReference type="InterPro" id="IPR000727">
    <property type="entry name" value="T_SNARE_dom"/>
</dbReference>
<keyword evidence="2" id="KW-1133">Transmembrane helix</keyword>